<dbReference type="SUPFAM" id="SSF160935">
    <property type="entry name" value="VPA0735-like"/>
    <property type="match status" value="1"/>
</dbReference>
<dbReference type="InterPro" id="IPR037050">
    <property type="entry name" value="DUF1254_sf"/>
</dbReference>
<dbReference type="InterPro" id="IPR010621">
    <property type="entry name" value="DUF1214"/>
</dbReference>
<dbReference type="RefSeq" id="WP_144998720.1">
    <property type="nucleotide sequence ID" value="NZ_CP036281.1"/>
</dbReference>
<keyword evidence="1" id="KW-0732">Signal</keyword>
<evidence type="ECO:0000259" key="3">
    <source>
        <dbReference type="Pfam" id="PF06863"/>
    </source>
</evidence>
<feature type="chain" id="PRO_5022236582" description="DUF1254 domain-containing protein" evidence="1">
    <location>
        <begin position="34"/>
        <end position="510"/>
    </location>
</feature>
<dbReference type="InterPro" id="IPR010679">
    <property type="entry name" value="DUF1254"/>
</dbReference>
<dbReference type="OrthoDB" id="272779at2"/>
<dbReference type="InterPro" id="IPR037049">
    <property type="entry name" value="DUF1214_C_sf"/>
</dbReference>
<reference evidence="4 5" key="1">
    <citation type="submission" date="2019-02" db="EMBL/GenBank/DDBJ databases">
        <title>Deep-cultivation of Planctomycetes and their phenomic and genomic characterization uncovers novel biology.</title>
        <authorList>
            <person name="Wiegand S."/>
            <person name="Jogler M."/>
            <person name="Boedeker C."/>
            <person name="Pinto D."/>
            <person name="Vollmers J."/>
            <person name="Rivas-Marin E."/>
            <person name="Kohn T."/>
            <person name="Peeters S.H."/>
            <person name="Heuer A."/>
            <person name="Rast P."/>
            <person name="Oberbeckmann S."/>
            <person name="Bunk B."/>
            <person name="Jeske O."/>
            <person name="Meyerdierks A."/>
            <person name="Storesund J.E."/>
            <person name="Kallscheuer N."/>
            <person name="Luecker S."/>
            <person name="Lage O.M."/>
            <person name="Pohl T."/>
            <person name="Merkel B.J."/>
            <person name="Hornburger P."/>
            <person name="Mueller R.-W."/>
            <person name="Bruemmer F."/>
            <person name="Labrenz M."/>
            <person name="Spormann A.M."/>
            <person name="Op den Camp H."/>
            <person name="Overmann J."/>
            <person name="Amann R."/>
            <person name="Jetten M.S.M."/>
            <person name="Mascher T."/>
            <person name="Medema M.H."/>
            <person name="Devos D.P."/>
            <person name="Kaster A.-K."/>
            <person name="Ovreas L."/>
            <person name="Rohde M."/>
            <person name="Galperin M.Y."/>
            <person name="Jogler C."/>
        </authorList>
    </citation>
    <scope>NUCLEOTIDE SEQUENCE [LARGE SCALE GENOMIC DNA]</scope>
    <source>
        <strain evidence="4 5">Pla110</strain>
    </source>
</reference>
<dbReference type="PROSITE" id="PS51257">
    <property type="entry name" value="PROKAR_LIPOPROTEIN"/>
    <property type="match status" value="1"/>
</dbReference>
<dbReference type="AlphaFoldDB" id="A0A518CTC0"/>
<feature type="domain" description="DUF1214" evidence="2">
    <location>
        <begin position="389"/>
        <end position="493"/>
    </location>
</feature>
<evidence type="ECO:0000256" key="1">
    <source>
        <dbReference type="SAM" id="SignalP"/>
    </source>
</evidence>
<accession>A0A518CTC0</accession>
<keyword evidence="5" id="KW-1185">Reference proteome</keyword>
<dbReference type="Pfam" id="PF06863">
    <property type="entry name" value="DUF1254"/>
    <property type="match status" value="1"/>
</dbReference>
<name>A0A518CTC0_9PLAN</name>
<feature type="signal peptide" evidence="1">
    <location>
        <begin position="1"/>
        <end position="33"/>
    </location>
</feature>
<dbReference type="Pfam" id="PF06742">
    <property type="entry name" value="DUF1214"/>
    <property type="match status" value="1"/>
</dbReference>
<evidence type="ECO:0000259" key="2">
    <source>
        <dbReference type="Pfam" id="PF06742"/>
    </source>
</evidence>
<dbReference type="EMBL" id="CP036281">
    <property type="protein sequence ID" value="QDU82473.1"/>
    <property type="molecule type" value="Genomic_DNA"/>
</dbReference>
<dbReference type="Gene3D" id="1.10.3360.10">
    <property type="entry name" value="VPA0735-like domain"/>
    <property type="match status" value="1"/>
</dbReference>
<proteinExistence type="predicted"/>
<dbReference type="PANTHER" id="PTHR36509:SF3">
    <property type="entry name" value="SIGNAL PEPTIDE PROTEIN"/>
    <property type="match status" value="1"/>
</dbReference>
<dbReference type="Proteomes" id="UP000317178">
    <property type="component" value="Chromosome"/>
</dbReference>
<organism evidence="4 5">
    <name type="scientific">Polystyrenella longa</name>
    <dbReference type="NCBI Taxonomy" id="2528007"/>
    <lineage>
        <taxon>Bacteria</taxon>
        <taxon>Pseudomonadati</taxon>
        <taxon>Planctomycetota</taxon>
        <taxon>Planctomycetia</taxon>
        <taxon>Planctomycetales</taxon>
        <taxon>Planctomycetaceae</taxon>
        <taxon>Polystyrenella</taxon>
    </lineage>
</organism>
<gene>
    <name evidence="4" type="ORF">Pla110_42310</name>
</gene>
<feature type="domain" description="DUF1254" evidence="3">
    <location>
        <begin position="109"/>
        <end position="234"/>
    </location>
</feature>
<dbReference type="Gene3D" id="2.60.40.1610">
    <property type="entry name" value="Domain of unknown function DUF1254"/>
    <property type="match status" value="1"/>
</dbReference>
<dbReference type="Gene3D" id="2.60.120.600">
    <property type="entry name" value="Domain of unknown function DUF1214, C-terminal domain"/>
    <property type="match status" value="1"/>
</dbReference>
<evidence type="ECO:0008006" key="6">
    <source>
        <dbReference type="Google" id="ProtNLM"/>
    </source>
</evidence>
<dbReference type="KEGG" id="plon:Pla110_42310"/>
<evidence type="ECO:0000313" key="4">
    <source>
        <dbReference type="EMBL" id="QDU82473.1"/>
    </source>
</evidence>
<evidence type="ECO:0000313" key="5">
    <source>
        <dbReference type="Proteomes" id="UP000317178"/>
    </source>
</evidence>
<protein>
    <recommendedName>
        <fullName evidence="6">DUF1254 domain-containing protein</fullName>
    </recommendedName>
</protein>
<dbReference type="PANTHER" id="PTHR36509">
    <property type="entry name" value="BLL3101 PROTEIN"/>
    <property type="match status" value="1"/>
</dbReference>
<sequence precursor="true">MKETPLKKISRFSSLPFAAIGALVLGACGSVFAQISEEAMNVIAIPDKVETAIGQLEFFDGVPNDYTIDKLYDNLDRMRGVEVYLNHSGAGSLNAMRKGNASIGADSSNKVTITEQLLKPASLYLTGNTSTLYALTYLDLKSDGPLVVELPPGMLGFLDDAWFRFIGNLGVIGPDKGKGGKYLLLPPNYSGEEPEGYFIVKLPTYNNLMFLRGSIAKGLDPAVENIKSKLRIYPLAKAKNPPATEFINMSGKSYSTIVTHDFSFFEDLNELVQVEPIDAIGPEMRGQLAAIGIVKGKPFNPDSRMQKLLNEAAILGNATARAISYQPRIDGVFIYPDTNSSWTTAYANKNTSFEADGVMNLDARPLFYFNATGVTPAMATSHPGAGSDYALAYLDADKKAFDGSKTYKLHLPPHVPINNFWAVTLYDTQTRSLLQTSQTFPTVGSQSEGFQKNKDGSYDVYFGPKAPEGKESNWLETISGKSWFTILRMYGPLEPWIKKTWRPGEIEPVK</sequence>